<sequence length="240" mass="25723">MAHIILTGATGQAGSAILSYALNSPAISRISILGRRPPKLAENQPKANIITHSDFERYPQEILDQLKGATGCIWAQGITSRGMKEDEYTRITLDYPIAAAKAFAGLGEDVKFVYMSGEGADINEKASTMFGRIKGRAERTLLGLGKELPSLKVYAIRPAIINPQGQYLAERKVTLQDRASTFLGGLSSMMFPSFVIPTDALAKVCVDLAIGEGEPIGAGKGVAEDGRLLSNTALRRLAEL</sequence>
<dbReference type="EMBL" id="JAUTXT010000009">
    <property type="protein sequence ID" value="KAK3676661.1"/>
    <property type="molecule type" value="Genomic_DNA"/>
</dbReference>
<dbReference type="Gene3D" id="3.40.50.720">
    <property type="entry name" value="NAD(P)-binding Rossmann-like Domain"/>
    <property type="match status" value="1"/>
</dbReference>
<dbReference type="InterPro" id="IPR036291">
    <property type="entry name" value="NAD(P)-bd_dom_sf"/>
</dbReference>
<proteinExistence type="predicted"/>
<comment type="caution">
    <text evidence="1">The sequence shown here is derived from an EMBL/GenBank/DDBJ whole genome shotgun (WGS) entry which is preliminary data.</text>
</comment>
<organism evidence="1 2">
    <name type="scientific">Recurvomyces mirabilis</name>
    <dbReference type="NCBI Taxonomy" id="574656"/>
    <lineage>
        <taxon>Eukaryota</taxon>
        <taxon>Fungi</taxon>
        <taxon>Dikarya</taxon>
        <taxon>Ascomycota</taxon>
        <taxon>Pezizomycotina</taxon>
        <taxon>Dothideomycetes</taxon>
        <taxon>Dothideomycetidae</taxon>
        <taxon>Mycosphaerellales</taxon>
        <taxon>Teratosphaeriaceae</taxon>
        <taxon>Recurvomyces</taxon>
    </lineage>
</organism>
<dbReference type="SUPFAM" id="SSF51735">
    <property type="entry name" value="NAD(P)-binding Rossmann-fold domains"/>
    <property type="match status" value="1"/>
</dbReference>
<name>A0AAE0WRG2_9PEZI</name>
<gene>
    <name evidence="1" type="ORF">LTR78_003436</name>
</gene>
<reference evidence="1" key="1">
    <citation type="submission" date="2023-07" db="EMBL/GenBank/DDBJ databases">
        <title>Black Yeasts Isolated from many extreme environments.</title>
        <authorList>
            <person name="Coleine C."/>
            <person name="Stajich J.E."/>
            <person name="Selbmann L."/>
        </authorList>
    </citation>
    <scope>NUCLEOTIDE SEQUENCE</scope>
    <source>
        <strain evidence="1">CCFEE 5485</strain>
    </source>
</reference>
<protein>
    <recommendedName>
        <fullName evidence="3">NAD(P)-binding domain-containing protein</fullName>
    </recommendedName>
</protein>
<dbReference type="AlphaFoldDB" id="A0AAE0WRG2"/>
<dbReference type="PANTHER" id="PTHR14097">
    <property type="entry name" value="OXIDOREDUCTASE HTATIP2"/>
    <property type="match status" value="1"/>
</dbReference>
<dbReference type="PANTHER" id="PTHR14097:SF8">
    <property type="entry name" value="NAD(P)-BINDING DOMAIN-CONTAINING PROTEIN"/>
    <property type="match status" value="1"/>
</dbReference>
<evidence type="ECO:0000313" key="1">
    <source>
        <dbReference type="EMBL" id="KAK3676661.1"/>
    </source>
</evidence>
<dbReference type="Proteomes" id="UP001274830">
    <property type="component" value="Unassembled WGS sequence"/>
</dbReference>
<evidence type="ECO:0000313" key="2">
    <source>
        <dbReference type="Proteomes" id="UP001274830"/>
    </source>
</evidence>
<accession>A0AAE0WRG2</accession>
<keyword evidence="2" id="KW-1185">Reference proteome</keyword>
<evidence type="ECO:0008006" key="3">
    <source>
        <dbReference type="Google" id="ProtNLM"/>
    </source>
</evidence>